<comment type="caution">
    <text evidence="1">The sequence shown here is derived from an EMBL/GenBank/DDBJ whole genome shotgun (WGS) entry which is preliminary data.</text>
</comment>
<evidence type="ECO:0000313" key="2">
    <source>
        <dbReference type="Proteomes" id="UP000642829"/>
    </source>
</evidence>
<keyword evidence="2" id="KW-1185">Reference proteome</keyword>
<dbReference type="EMBL" id="BMXG01000003">
    <property type="protein sequence ID" value="GHB93356.1"/>
    <property type="molecule type" value="Genomic_DNA"/>
</dbReference>
<dbReference type="RefSeq" id="WP_189511707.1">
    <property type="nucleotide sequence ID" value="NZ_BMXG01000003.1"/>
</dbReference>
<dbReference type="AlphaFoldDB" id="A0A8J3DHH0"/>
<reference evidence="1" key="1">
    <citation type="journal article" date="2014" name="Int. J. Syst. Evol. Microbiol.">
        <title>Complete genome sequence of Corynebacterium casei LMG S-19264T (=DSM 44701T), isolated from a smear-ripened cheese.</title>
        <authorList>
            <consortium name="US DOE Joint Genome Institute (JGI-PGF)"/>
            <person name="Walter F."/>
            <person name="Albersmeier A."/>
            <person name="Kalinowski J."/>
            <person name="Ruckert C."/>
        </authorList>
    </citation>
    <scope>NUCLEOTIDE SEQUENCE</scope>
    <source>
        <strain evidence="1">KCTC 12870</strain>
    </source>
</reference>
<sequence length="108" mass="11621">MSEKNRTCKIVVDSTAEEISISGLSSEDLTIGCESDIDFTELVLSLAKLIDKGEPLTLEMPAEESDEKTSLVLATIKNITEAYNASLEVAELSACAESDTSDDDDIPF</sequence>
<gene>
    <name evidence="1" type="ORF">GCM10007047_05940</name>
</gene>
<reference evidence="1" key="2">
    <citation type="submission" date="2020-09" db="EMBL/GenBank/DDBJ databases">
        <authorList>
            <person name="Sun Q."/>
            <person name="Kim S."/>
        </authorList>
    </citation>
    <scope>NUCLEOTIDE SEQUENCE</scope>
    <source>
        <strain evidence="1">KCTC 12870</strain>
    </source>
</reference>
<name>A0A8J3DHH0_9BACT</name>
<dbReference type="Proteomes" id="UP000642829">
    <property type="component" value="Unassembled WGS sequence"/>
</dbReference>
<proteinExistence type="predicted"/>
<organism evidence="1 2">
    <name type="scientific">Cerasicoccus arenae</name>
    <dbReference type="NCBI Taxonomy" id="424488"/>
    <lineage>
        <taxon>Bacteria</taxon>
        <taxon>Pseudomonadati</taxon>
        <taxon>Verrucomicrobiota</taxon>
        <taxon>Opitutia</taxon>
        <taxon>Puniceicoccales</taxon>
        <taxon>Cerasicoccaceae</taxon>
        <taxon>Cerasicoccus</taxon>
    </lineage>
</organism>
<accession>A0A8J3DHH0</accession>
<protein>
    <submittedName>
        <fullName evidence="1">Uncharacterized protein</fullName>
    </submittedName>
</protein>
<evidence type="ECO:0000313" key="1">
    <source>
        <dbReference type="EMBL" id="GHB93356.1"/>
    </source>
</evidence>